<gene>
    <name evidence="6" type="ORF">BJ994_000717</name>
</gene>
<dbReference type="PANTHER" id="PTHR42988:SF2">
    <property type="entry name" value="CYCLIC NUCLEOTIDE PHOSPHODIESTERASE CBUA0032-RELATED"/>
    <property type="match status" value="1"/>
</dbReference>
<evidence type="ECO:0000256" key="4">
    <source>
        <dbReference type="ARBA" id="ARBA00025742"/>
    </source>
</evidence>
<dbReference type="CDD" id="cd07402">
    <property type="entry name" value="MPP_GpdQ"/>
    <property type="match status" value="1"/>
</dbReference>
<comment type="caution">
    <text evidence="6">The sequence shown here is derived from an EMBL/GenBank/DDBJ whole genome shotgun (WGS) entry which is preliminary data.</text>
</comment>
<comment type="similarity">
    <text evidence="4">Belongs to the cyclic nucleotide phosphodiesterase class-III family.</text>
</comment>
<dbReference type="AlphaFoldDB" id="A0A846RTN5"/>
<reference evidence="6 7" key="1">
    <citation type="submission" date="2020-03" db="EMBL/GenBank/DDBJ databases">
        <title>Sequencing the genomes of 1000 actinobacteria strains.</title>
        <authorList>
            <person name="Klenk H.-P."/>
        </authorList>
    </citation>
    <scope>NUCLEOTIDE SEQUENCE [LARGE SCALE GENOMIC DNA]</scope>
    <source>
        <strain evidence="6 7">DSM 16403</strain>
    </source>
</reference>
<dbReference type="Pfam" id="PF00149">
    <property type="entry name" value="Metallophos"/>
    <property type="match status" value="1"/>
</dbReference>
<evidence type="ECO:0000256" key="1">
    <source>
        <dbReference type="ARBA" id="ARBA00022723"/>
    </source>
</evidence>
<feature type="domain" description="Calcineurin-like phosphoesterase" evidence="5">
    <location>
        <begin position="26"/>
        <end position="220"/>
    </location>
</feature>
<dbReference type="SUPFAM" id="SSF56300">
    <property type="entry name" value="Metallo-dependent phosphatases"/>
    <property type="match status" value="1"/>
</dbReference>
<proteinExistence type="inferred from homology"/>
<dbReference type="EMBL" id="JAATJL010000001">
    <property type="protein sequence ID" value="NJC21641.1"/>
    <property type="molecule type" value="Genomic_DNA"/>
</dbReference>
<evidence type="ECO:0000313" key="7">
    <source>
        <dbReference type="Proteomes" id="UP000547458"/>
    </source>
</evidence>
<keyword evidence="7" id="KW-1185">Reference proteome</keyword>
<dbReference type="GO" id="GO:0004112">
    <property type="term" value="F:cyclic-nucleotide phosphodiesterase activity"/>
    <property type="evidence" value="ECO:0007669"/>
    <property type="project" value="InterPro"/>
</dbReference>
<dbReference type="InterPro" id="IPR029052">
    <property type="entry name" value="Metallo-depent_PP-like"/>
</dbReference>
<dbReference type="InterPro" id="IPR050884">
    <property type="entry name" value="CNP_phosphodiesterase-III"/>
</dbReference>
<evidence type="ECO:0000256" key="3">
    <source>
        <dbReference type="ARBA" id="ARBA00023004"/>
    </source>
</evidence>
<dbReference type="Proteomes" id="UP000547458">
    <property type="component" value="Unassembled WGS sequence"/>
</dbReference>
<organism evidence="6 7">
    <name type="scientific">Arthrobacter pigmenti</name>
    <dbReference type="NCBI Taxonomy" id="271432"/>
    <lineage>
        <taxon>Bacteria</taxon>
        <taxon>Bacillati</taxon>
        <taxon>Actinomycetota</taxon>
        <taxon>Actinomycetes</taxon>
        <taxon>Micrococcales</taxon>
        <taxon>Micrococcaceae</taxon>
        <taxon>Arthrobacter</taxon>
    </lineage>
</organism>
<dbReference type="PANTHER" id="PTHR42988">
    <property type="entry name" value="PHOSPHOHYDROLASE"/>
    <property type="match status" value="1"/>
</dbReference>
<name>A0A846RTN5_9MICC</name>
<evidence type="ECO:0000313" key="6">
    <source>
        <dbReference type="EMBL" id="NJC21641.1"/>
    </source>
</evidence>
<dbReference type="GO" id="GO:0046872">
    <property type="term" value="F:metal ion binding"/>
    <property type="evidence" value="ECO:0007669"/>
    <property type="project" value="UniProtKB-KW"/>
</dbReference>
<keyword evidence="2" id="KW-0378">Hydrolase</keyword>
<keyword evidence="1" id="KW-0479">Metal-binding</keyword>
<dbReference type="InterPro" id="IPR026575">
    <property type="entry name" value="GpdQ/CpdA-like"/>
</dbReference>
<keyword evidence="3" id="KW-0408">Iron</keyword>
<dbReference type="Gene3D" id="3.60.21.10">
    <property type="match status" value="1"/>
</dbReference>
<evidence type="ECO:0000256" key="2">
    <source>
        <dbReference type="ARBA" id="ARBA00022801"/>
    </source>
</evidence>
<evidence type="ECO:0000259" key="5">
    <source>
        <dbReference type="Pfam" id="PF00149"/>
    </source>
</evidence>
<accession>A0A846RTN5</accession>
<sequence>MKAIRAIEKAIMNFRTAEHPRPQHFILHMSDTHLVGGAEPLYGVVDSEARLRQIFTELEASGCRPEALVFTGDLADKGEAQAYAKLRAIVEPAAHKLGAEVIWAMGNHDDRATFRTELLGQPADSAPVDRSYLVNGLRIITLDSTVPGHHHGEISHEQLVWLANELLTPAPAGTILALHHPPVPCIQDLSVLVELRDQSRLADVVRGTDVRAILAGHLHYSTSALFAGIPVSVASATCYTQDLAYDDGGTRGRDGAQAYNLVHVYEDTVVNSVVPIGTHKAVGETVPREETRRRLEAAGVRIEDAAPARELTGV</sequence>
<dbReference type="InterPro" id="IPR004843">
    <property type="entry name" value="Calcineurin-like_PHP"/>
</dbReference>
<protein>
    <submittedName>
        <fullName evidence="6">3',5'-cyclic AMP phosphodiesterase CpdA</fullName>
    </submittedName>
</protein>